<keyword evidence="4" id="KW-1185">Reference proteome</keyword>
<feature type="transmembrane region" description="Helical" evidence="2">
    <location>
        <begin position="60"/>
        <end position="80"/>
    </location>
</feature>
<accession>A0AAN6GNV5</accession>
<gene>
    <name evidence="3" type="ORF">OC846_004958</name>
</gene>
<evidence type="ECO:0000313" key="3">
    <source>
        <dbReference type="EMBL" id="KAK0547203.1"/>
    </source>
</evidence>
<dbReference type="EMBL" id="JAPDMZ010000168">
    <property type="protein sequence ID" value="KAK0547203.1"/>
    <property type="molecule type" value="Genomic_DNA"/>
</dbReference>
<reference evidence="3" key="1">
    <citation type="journal article" date="2023" name="PhytoFront">
        <title>Draft Genome Resources of Seven Strains of Tilletia horrida, Causal Agent of Kernel Smut of Rice.</title>
        <authorList>
            <person name="Khanal S."/>
            <person name="Antony Babu S."/>
            <person name="Zhou X.G."/>
        </authorList>
    </citation>
    <scope>NUCLEOTIDE SEQUENCE</scope>
    <source>
        <strain evidence="3">TX6</strain>
    </source>
</reference>
<keyword evidence="2" id="KW-0472">Membrane</keyword>
<feature type="transmembrane region" description="Helical" evidence="2">
    <location>
        <begin position="12"/>
        <end position="40"/>
    </location>
</feature>
<evidence type="ECO:0000313" key="4">
    <source>
        <dbReference type="Proteomes" id="UP001176517"/>
    </source>
</evidence>
<dbReference type="Proteomes" id="UP001176517">
    <property type="component" value="Unassembled WGS sequence"/>
</dbReference>
<sequence>MPRSRGVEFCCFALPLVNFGAYAIVLENAFVALCLVILAVAPPQIVALMGGATPATIAKIVVVALGVIILVWQLLGLVAINRQSTRSYQFYLRINTILTLAVIGATAAFLAIGAARHSTAVDACIAQFGTVQTSSGNSATDVLSGVINDGAKSGSTICNAFVWVQVGAMAGLIVLLGLTQLYMLFCQRAYGQKQRAAASELKAETGAADNIPLSHRDSTTWDPYNANPAAGDAAARYSESHDYVAPAQQAGGMYSSHNNPAAGVYETQPYATYSQPAYDSAYETEAGRQGQQPHGYYGADAYAAPNRNSRHQADAY</sequence>
<feature type="transmembrane region" description="Helical" evidence="2">
    <location>
        <begin position="160"/>
        <end position="185"/>
    </location>
</feature>
<evidence type="ECO:0000256" key="2">
    <source>
        <dbReference type="SAM" id="Phobius"/>
    </source>
</evidence>
<organism evidence="3 4">
    <name type="scientific">Tilletia horrida</name>
    <dbReference type="NCBI Taxonomy" id="155126"/>
    <lineage>
        <taxon>Eukaryota</taxon>
        <taxon>Fungi</taxon>
        <taxon>Dikarya</taxon>
        <taxon>Basidiomycota</taxon>
        <taxon>Ustilaginomycotina</taxon>
        <taxon>Exobasidiomycetes</taxon>
        <taxon>Tilletiales</taxon>
        <taxon>Tilletiaceae</taxon>
        <taxon>Tilletia</taxon>
    </lineage>
</organism>
<proteinExistence type="predicted"/>
<feature type="region of interest" description="Disordered" evidence="1">
    <location>
        <begin position="283"/>
        <end position="316"/>
    </location>
</feature>
<keyword evidence="2" id="KW-0812">Transmembrane</keyword>
<keyword evidence="2" id="KW-1133">Transmembrane helix</keyword>
<name>A0AAN6GNV5_9BASI</name>
<comment type="caution">
    <text evidence="3">The sequence shown here is derived from an EMBL/GenBank/DDBJ whole genome shotgun (WGS) entry which is preliminary data.</text>
</comment>
<feature type="transmembrane region" description="Helical" evidence="2">
    <location>
        <begin position="92"/>
        <end position="112"/>
    </location>
</feature>
<protein>
    <submittedName>
        <fullName evidence="3">Uncharacterized protein</fullName>
    </submittedName>
</protein>
<dbReference type="AlphaFoldDB" id="A0AAN6GNV5"/>
<evidence type="ECO:0000256" key="1">
    <source>
        <dbReference type="SAM" id="MobiDB-lite"/>
    </source>
</evidence>